<dbReference type="SUPFAM" id="SSF48695">
    <property type="entry name" value="Multiheme cytochromes"/>
    <property type="match status" value="1"/>
</dbReference>
<feature type="region of interest" description="Disordered" evidence="2">
    <location>
        <begin position="65"/>
        <end position="91"/>
    </location>
</feature>
<dbReference type="InterPro" id="IPR051829">
    <property type="entry name" value="Multiheme_Cytochr_ET"/>
</dbReference>
<protein>
    <submittedName>
        <fullName evidence="5">DmsE family decaheme c-type cytochrome</fullName>
    </submittedName>
</protein>
<dbReference type="GO" id="GO:0016491">
    <property type="term" value="F:oxidoreductase activity"/>
    <property type="evidence" value="ECO:0007669"/>
    <property type="project" value="TreeGrafter"/>
</dbReference>
<evidence type="ECO:0000256" key="1">
    <source>
        <dbReference type="ARBA" id="ARBA00022729"/>
    </source>
</evidence>
<dbReference type="Gene3D" id="3.90.10.10">
    <property type="entry name" value="Cytochrome C3"/>
    <property type="match status" value="2"/>
</dbReference>
<dbReference type="PANTHER" id="PTHR35038:SF6">
    <property type="entry name" value="SURFACE LOCALIZED DECAHEME CYTOCHROME C LIPOPROTEIN"/>
    <property type="match status" value="1"/>
</dbReference>
<dbReference type="RefSeq" id="WP_187080948.1">
    <property type="nucleotide sequence ID" value="NZ_JACORU010000002.1"/>
</dbReference>
<proteinExistence type="predicted"/>
<organism evidence="5 6">
    <name type="scientific">Ramlibacter albus</name>
    <dbReference type="NCBI Taxonomy" id="2079448"/>
    <lineage>
        <taxon>Bacteria</taxon>
        <taxon>Pseudomonadati</taxon>
        <taxon>Pseudomonadota</taxon>
        <taxon>Betaproteobacteria</taxon>
        <taxon>Burkholderiales</taxon>
        <taxon>Comamonadaceae</taxon>
        <taxon>Ramlibacter</taxon>
    </lineage>
</organism>
<comment type="caution">
    <text evidence="5">The sequence shown here is derived from an EMBL/GenBank/DDBJ whole genome shotgun (WGS) entry which is preliminary data.</text>
</comment>
<dbReference type="Proteomes" id="UP000596827">
    <property type="component" value="Unassembled WGS sequence"/>
</dbReference>
<sequence length="312" mass="33803">MRFLRTLITLLALLSGAGVSHAAPDAAAAQARLAKDAICTKCHDETESRPLFLYQTKHGVRGDSRAPTCQSCHGESTAHATQEKNRPSPDVNFNKGGAYPTAHAKARGQSCMTCHQGGNRMHWDGGQHQRAGLACNDCHKVHQPKDNVLTKATQPEVCYGCHKTQRAETHKISTHPIVAGKVTCSDCHNPHGTNSNKLVKRANVNDTCFNCHAEKRGPFLWQHTSANDDCMNCHTPHGSNVAPLLKVRGPWLCQRCHAEVANHPGNIYSGAQLPGAPAVGNNPPVQVAFRGCFNCHQAIHGSNHPAGRNFLR</sequence>
<feature type="signal peptide" evidence="3">
    <location>
        <begin position="1"/>
        <end position="22"/>
    </location>
</feature>
<dbReference type="InterPro" id="IPR010177">
    <property type="entry name" value="Paired_CXXCH_1"/>
</dbReference>
<name>A0A923M5Z9_9BURK</name>
<evidence type="ECO:0000259" key="4">
    <source>
        <dbReference type="Pfam" id="PF09699"/>
    </source>
</evidence>
<dbReference type="Pfam" id="PF09699">
    <property type="entry name" value="Paired_CXXCH_1"/>
    <property type="match status" value="3"/>
</dbReference>
<feature type="domain" description="Doubled CXXCH motif" evidence="4">
    <location>
        <begin position="226"/>
        <end position="261"/>
    </location>
</feature>
<dbReference type="AlphaFoldDB" id="A0A923M5Z9"/>
<feature type="chain" id="PRO_5037296309" evidence="3">
    <location>
        <begin position="23"/>
        <end position="312"/>
    </location>
</feature>
<reference evidence="5" key="1">
    <citation type="submission" date="2020-08" db="EMBL/GenBank/DDBJ databases">
        <title>Ramlibacter sp. GTP1 16S ribosomal RNA gene genome sequencing and assembly.</title>
        <authorList>
            <person name="Kang M."/>
        </authorList>
    </citation>
    <scope>NUCLEOTIDE SEQUENCE</scope>
    <source>
        <strain evidence="5">GTP1</strain>
    </source>
</reference>
<feature type="compositionally biased region" description="Polar residues" evidence="2">
    <location>
        <begin position="67"/>
        <end position="80"/>
    </location>
</feature>
<evidence type="ECO:0000313" key="6">
    <source>
        <dbReference type="Proteomes" id="UP000596827"/>
    </source>
</evidence>
<keyword evidence="1 3" id="KW-0732">Signal</keyword>
<dbReference type="PANTHER" id="PTHR35038">
    <property type="entry name" value="DISSIMILATORY SULFITE REDUCTASE SIRA"/>
    <property type="match status" value="1"/>
</dbReference>
<evidence type="ECO:0000313" key="5">
    <source>
        <dbReference type="EMBL" id="MBC5764478.1"/>
    </source>
</evidence>
<evidence type="ECO:0000256" key="3">
    <source>
        <dbReference type="SAM" id="SignalP"/>
    </source>
</evidence>
<accession>A0A923M5Z9</accession>
<dbReference type="EMBL" id="JACORU010000002">
    <property type="protein sequence ID" value="MBC5764478.1"/>
    <property type="molecule type" value="Genomic_DNA"/>
</dbReference>
<feature type="domain" description="Doubled CXXCH motif" evidence="4">
    <location>
        <begin position="134"/>
        <end position="166"/>
    </location>
</feature>
<dbReference type="NCBIfam" id="TIGR03508">
    <property type="entry name" value="decahem_SO"/>
    <property type="match status" value="1"/>
</dbReference>
<keyword evidence="6" id="KW-1185">Reference proteome</keyword>
<gene>
    <name evidence="5" type="ORF">H8R02_08455</name>
</gene>
<feature type="domain" description="Doubled CXXCH motif" evidence="4">
    <location>
        <begin position="175"/>
        <end position="216"/>
    </location>
</feature>
<dbReference type="InterPro" id="IPR036280">
    <property type="entry name" value="Multihaem_cyt_sf"/>
</dbReference>
<dbReference type="InterPro" id="IPR020015">
    <property type="entry name" value="Decahaem_cyt-c_DmsE"/>
</dbReference>
<dbReference type="NCBIfam" id="TIGR01905">
    <property type="entry name" value="paired_CXXCH_1"/>
    <property type="match status" value="3"/>
</dbReference>
<evidence type="ECO:0000256" key="2">
    <source>
        <dbReference type="SAM" id="MobiDB-lite"/>
    </source>
</evidence>